<dbReference type="EMBL" id="JARPZN010000025">
    <property type="protein sequence ID" value="MDT2691960.1"/>
    <property type="molecule type" value="Genomic_DNA"/>
</dbReference>
<dbReference type="AlphaFoldDB" id="A0AAE4HUN6"/>
<protein>
    <submittedName>
        <fullName evidence="1">Uncharacterized protein</fullName>
    </submittedName>
</protein>
<organism evidence="1 2">
    <name type="scientific">Enterococcus gallinarum</name>
    <dbReference type="NCBI Taxonomy" id="1353"/>
    <lineage>
        <taxon>Bacteria</taxon>
        <taxon>Bacillati</taxon>
        <taxon>Bacillota</taxon>
        <taxon>Bacilli</taxon>
        <taxon>Lactobacillales</taxon>
        <taxon>Enterococcaceae</taxon>
        <taxon>Enterococcus</taxon>
    </lineage>
</organism>
<accession>A0AAE4HUN6</accession>
<comment type="caution">
    <text evidence="1">The sequence shown here is derived from an EMBL/GenBank/DDBJ whole genome shotgun (WGS) entry which is preliminary data.</text>
</comment>
<sequence>MGIIYPIIGSINAGRNEIDVKRRKNHVHMNVLEKKKGSQIDENMEK</sequence>
<evidence type="ECO:0000313" key="1">
    <source>
        <dbReference type="EMBL" id="MDT2691960.1"/>
    </source>
</evidence>
<gene>
    <name evidence="1" type="ORF">P7E30_17445</name>
</gene>
<evidence type="ECO:0000313" key="2">
    <source>
        <dbReference type="Proteomes" id="UP001183682"/>
    </source>
</evidence>
<proteinExistence type="predicted"/>
<name>A0AAE4HUN6_ENTGA</name>
<dbReference type="Proteomes" id="UP001183682">
    <property type="component" value="Unassembled WGS sequence"/>
</dbReference>
<reference evidence="1" key="1">
    <citation type="submission" date="2023-03" db="EMBL/GenBank/DDBJ databases">
        <authorList>
            <person name="Shen W."/>
            <person name="Cai J."/>
        </authorList>
    </citation>
    <scope>NUCLEOTIDE SEQUENCE</scope>
    <source>
        <strain evidence="1">K69-2</strain>
    </source>
</reference>